<dbReference type="PIRSF" id="PIRSF003180">
    <property type="entry name" value="DiGMPpdiest_YuxH"/>
    <property type="match status" value="1"/>
</dbReference>
<proteinExistence type="predicted"/>
<dbReference type="EMBL" id="QZDT01000002">
    <property type="protein sequence ID" value="NBJ91525.1"/>
    <property type="molecule type" value="Genomic_DNA"/>
</dbReference>
<dbReference type="InterPro" id="IPR014408">
    <property type="entry name" value="dGMP_Pdiesterase_EAL/HD-GYP"/>
</dbReference>
<dbReference type="RefSeq" id="WP_160558605.1">
    <property type="nucleotide sequence ID" value="NZ_QZDT01000002.1"/>
</dbReference>
<dbReference type="PROSITE" id="PS51833">
    <property type="entry name" value="HDOD"/>
    <property type="match status" value="1"/>
</dbReference>
<sequence length="406" mass="46375">MLVTLIPLFDEEMSVRAYSLFAQKANFLLDPSMQGTRQNDGATQIAGLEIIENMGLDTLSADKEVFVEVNNISIFSDISGQCQAPHDRIVLLIDSTVTPEKMYVDRLCVLKGMGYKLAMRKLAVKNFETYRSILALCDYIMLDHKNIDISKAKIYFTKVYPRIRLCAENIENQEVFEKLKADGGYQFYEGEFYRVAVNKGETEVSPLKVNYIELLNMVNASDFELTKAADIIGQDTALVILLLKMVNRMSRNSEITSIRHAAAMLGQRELKKWINTAVANQLYADKPNEITRLSLLRAKFAENMAPLFEMNMQASELFLMGLFSVLDLILNRSMEEALQMVKVSKEISSALVEHKGVFAPVLDFIMQYENANWQEVSRLMLVKDIDMDKVYDAYVQSVKWYRDLFV</sequence>
<protein>
    <submittedName>
        <fullName evidence="2">HDOD domain-containing protein</fullName>
    </submittedName>
</protein>
<dbReference type="InterPro" id="IPR052340">
    <property type="entry name" value="RNase_Y/CdgJ"/>
</dbReference>
<evidence type="ECO:0000259" key="1">
    <source>
        <dbReference type="PROSITE" id="PS51833"/>
    </source>
</evidence>
<comment type="caution">
    <text evidence="2">The sequence shown here is derived from an EMBL/GenBank/DDBJ whole genome shotgun (WGS) entry which is preliminary data.</text>
</comment>
<organism evidence="2 3">
    <name type="scientific">Parablautia muri</name>
    <dbReference type="NCBI Taxonomy" id="2320879"/>
    <lineage>
        <taxon>Bacteria</taxon>
        <taxon>Bacillati</taxon>
        <taxon>Bacillota</taxon>
        <taxon>Clostridia</taxon>
        <taxon>Lachnospirales</taxon>
        <taxon>Lachnospiraceae</taxon>
        <taxon>Parablautia</taxon>
    </lineage>
</organism>
<reference evidence="2" key="1">
    <citation type="submission" date="2018-09" db="EMBL/GenBank/DDBJ databases">
        <title>Murine metabolic-syndrome-specific gut microbial biobank.</title>
        <authorList>
            <person name="Liu C."/>
        </authorList>
    </citation>
    <scope>NUCLEOTIDE SEQUENCE</scope>
    <source>
        <strain evidence="2">D42-62</strain>
    </source>
</reference>
<evidence type="ECO:0000313" key="2">
    <source>
        <dbReference type="EMBL" id="NBJ91525.1"/>
    </source>
</evidence>
<dbReference type="SUPFAM" id="SSF109604">
    <property type="entry name" value="HD-domain/PDEase-like"/>
    <property type="match status" value="1"/>
</dbReference>
<evidence type="ECO:0000313" key="3">
    <source>
        <dbReference type="Proteomes" id="UP001154420"/>
    </source>
</evidence>
<dbReference type="Proteomes" id="UP001154420">
    <property type="component" value="Unassembled WGS sequence"/>
</dbReference>
<keyword evidence="3" id="KW-1185">Reference proteome</keyword>
<feature type="domain" description="HDOD" evidence="1">
    <location>
        <begin position="204"/>
        <end position="389"/>
    </location>
</feature>
<dbReference type="Gene3D" id="1.10.3210.10">
    <property type="entry name" value="Hypothetical protein af1432"/>
    <property type="match status" value="1"/>
</dbReference>
<dbReference type="InterPro" id="IPR013976">
    <property type="entry name" value="HDOD"/>
</dbReference>
<dbReference type="OrthoDB" id="9804751at2"/>
<dbReference type="PANTHER" id="PTHR33525:SF4">
    <property type="entry name" value="CYCLIC DI-GMP PHOSPHODIESTERASE CDGJ"/>
    <property type="match status" value="1"/>
</dbReference>
<dbReference type="AlphaFoldDB" id="A0A9X5GQZ4"/>
<name>A0A9X5GQZ4_9FIRM</name>
<dbReference type="PANTHER" id="PTHR33525">
    <property type="match status" value="1"/>
</dbReference>
<accession>A0A9X5GQZ4</accession>
<gene>
    <name evidence="2" type="ORF">D5281_02705</name>
</gene>
<dbReference type="Pfam" id="PF08668">
    <property type="entry name" value="HDOD"/>
    <property type="match status" value="1"/>
</dbReference>